<dbReference type="Gene3D" id="1.20.1720.10">
    <property type="entry name" value="Multidrug resistance protein D"/>
    <property type="match status" value="1"/>
</dbReference>
<feature type="transmembrane region" description="Helical" evidence="5">
    <location>
        <begin position="236"/>
        <end position="257"/>
    </location>
</feature>
<feature type="transmembrane region" description="Helical" evidence="5">
    <location>
        <begin position="440"/>
        <end position="458"/>
    </location>
</feature>
<reference evidence="7" key="1">
    <citation type="submission" date="2013-08" db="EMBL/GenBank/DDBJ databases">
        <authorList>
            <person name="Mendez C."/>
            <person name="Richter M."/>
            <person name="Ferrer M."/>
            <person name="Sanchez J."/>
        </authorList>
    </citation>
    <scope>NUCLEOTIDE SEQUENCE</scope>
</reference>
<comment type="caution">
    <text evidence="7">The sequence shown here is derived from an EMBL/GenBank/DDBJ whole genome shotgun (WGS) entry which is preliminary data.</text>
</comment>
<dbReference type="PANTHER" id="PTHR23501">
    <property type="entry name" value="MAJOR FACILITATOR SUPERFAMILY"/>
    <property type="match status" value="1"/>
</dbReference>
<protein>
    <submittedName>
        <fullName evidence="7">Multidrug efflux protein</fullName>
    </submittedName>
</protein>
<evidence type="ECO:0000256" key="1">
    <source>
        <dbReference type="ARBA" id="ARBA00004141"/>
    </source>
</evidence>
<keyword evidence="2 5" id="KW-0812">Transmembrane</keyword>
<keyword evidence="3 5" id="KW-1133">Transmembrane helix</keyword>
<dbReference type="InterPro" id="IPR011701">
    <property type="entry name" value="MFS"/>
</dbReference>
<dbReference type="GO" id="GO:0022857">
    <property type="term" value="F:transmembrane transporter activity"/>
    <property type="evidence" value="ECO:0007669"/>
    <property type="project" value="InterPro"/>
</dbReference>
<dbReference type="InterPro" id="IPR036259">
    <property type="entry name" value="MFS_trans_sf"/>
</dbReference>
<gene>
    <name evidence="7" type="ORF">B1A_01486</name>
</gene>
<feature type="transmembrane region" description="Helical" evidence="5">
    <location>
        <begin position="140"/>
        <end position="161"/>
    </location>
</feature>
<dbReference type="SUPFAM" id="SSF103473">
    <property type="entry name" value="MFS general substrate transporter"/>
    <property type="match status" value="1"/>
</dbReference>
<name>T1DCQ8_9ZZZZ</name>
<keyword evidence="4 5" id="KW-0472">Membrane</keyword>
<dbReference type="Gene3D" id="1.20.1250.20">
    <property type="entry name" value="MFS general substrate transporter like domains"/>
    <property type="match status" value="1"/>
</dbReference>
<feature type="transmembrane region" description="Helical" evidence="5">
    <location>
        <begin position="203"/>
        <end position="224"/>
    </location>
</feature>
<feature type="domain" description="Major facilitator superfamily (MFS) profile" evidence="6">
    <location>
        <begin position="49"/>
        <end position="496"/>
    </location>
</feature>
<evidence type="ECO:0000256" key="2">
    <source>
        <dbReference type="ARBA" id="ARBA00022692"/>
    </source>
</evidence>
<feature type="transmembrane region" description="Helical" evidence="5">
    <location>
        <begin position="330"/>
        <end position="352"/>
    </location>
</feature>
<evidence type="ECO:0000256" key="5">
    <source>
        <dbReference type="SAM" id="Phobius"/>
    </source>
</evidence>
<feature type="transmembrane region" description="Helical" evidence="5">
    <location>
        <begin position="173"/>
        <end position="191"/>
    </location>
</feature>
<proteinExistence type="predicted"/>
<evidence type="ECO:0000256" key="3">
    <source>
        <dbReference type="ARBA" id="ARBA00022989"/>
    </source>
</evidence>
<evidence type="ECO:0000259" key="6">
    <source>
        <dbReference type="PROSITE" id="PS50850"/>
    </source>
</evidence>
<dbReference type="EMBL" id="AUZX01001133">
    <property type="protein sequence ID" value="EQD79870.1"/>
    <property type="molecule type" value="Genomic_DNA"/>
</dbReference>
<dbReference type="GO" id="GO:0005886">
    <property type="term" value="C:plasma membrane"/>
    <property type="evidence" value="ECO:0007669"/>
    <property type="project" value="TreeGrafter"/>
</dbReference>
<comment type="subcellular location">
    <subcellularLocation>
        <location evidence="1">Membrane</location>
        <topology evidence="1">Multi-pass membrane protein</topology>
    </subcellularLocation>
</comment>
<dbReference type="InterPro" id="IPR020846">
    <property type="entry name" value="MFS_dom"/>
</dbReference>
<dbReference type="PROSITE" id="PS50850">
    <property type="entry name" value="MFS"/>
    <property type="match status" value="1"/>
</dbReference>
<feature type="transmembrane region" description="Helical" evidence="5">
    <location>
        <begin position="364"/>
        <end position="388"/>
    </location>
</feature>
<dbReference type="AlphaFoldDB" id="T1DCQ8"/>
<evidence type="ECO:0000256" key="4">
    <source>
        <dbReference type="ARBA" id="ARBA00023136"/>
    </source>
</evidence>
<accession>T1DCQ8</accession>
<dbReference type="Pfam" id="PF07690">
    <property type="entry name" value="MFS_1"/>
    <property type="match status" value="1"/>
</dbReference>
<feature type="transmembrane region" description="Helical" evidence="5">
    <location>
        <begin position="263"/>
        <end position="281"/>
    </location>
</feature>
<dbReference type="PANTHER" id="PTHR23501:SF1">
    <property type="entry name" value="TRANSPORT PROTEIN HSRA-RELATED"/>
    <property type="match status" value="1"/>
</dbReference>
<organism evidence="7">
    <name type="scientific">mine drainage metagenome</name>
    <dbReference type="NCBI Taxonomy" id="410659"/>
    <lineage>
        <taxon>unclassified sequences</taxon>
        <taxon>metagenomes</taxon>
        <taxon>ecological metagenomes</taxon>
    </lineage>
</organism>
<feature type="transmembrane region" description="Helical" evidence="5">
    <location>
        <begin position="302"/>
        <end position="324"/>
    </location>
</feature>
<sequence>ARMGAQASTRSPRHGRGLGALEAAPAGYTWVMPGWNELTAALRRPSMQIALIVASAMFMQNLDSTIIVTALPAMAHSFATTESRVSEGITGICARRRDLHSLERVAGRPDRDPHPVLRRIALFTLASVACGLSHDFPAFIAARLVQGGSAAMMSPIGRLIVLRNTAKHELMSTLSTLVWPALLAPVIGPALGGFITEALNWRWIFYVNVPIGMVAIALVLALIPNHKESERTAFDIRGFLLLALAVGCLSVGLDLLGGKHIEAWLAIGLLAAAAAAGYAALRHLESTPAPLIRLDVMRRPAFRVATLSGGGLTRAAISATPFLLPIMLEVVYGLTPLQAGVLLLVYMLANLLMKTVTNPIIRRFGLRSVLIVNGAITAAGIAACAWISPQLPMALTVIILLFAGASRSMQFTAITFTTFAEVSPEERAPASVLSSLTQQISAAAGVASAALILNFSRLLRHGSALDALDFRVALILMAALAVSGLIGYASLPKDTGAELSGRGRVAAS</sequence>
<evidence type="ECO:0000313" key="7">
    <source>
        <dbReference type="EMBL" id="EQD79870.1"/>
    </source>
</evidence>
<reference evidence="7" key="2">
    <citation type="journal article" date="2014" name="ISME J.">
        <title>Microbial stratification in low pH oxic and suboxic macroscopic growths along an acid mine drainage.</title>
        <authorList>
            <person name="Mendez-Garcia C."/>
            <person name="Mesa V."/>
            <person name="Sprenger R.R."/>
            <person name="Richter M."/>
            <person name="Diez M.S."/>
            <person name="Solano J."/>
            <person name="Bargiela R."/>
            <person name="Golyshina O.V."/>
            <person name="Manteca A."/>
            <person name="Ramos J.L."/>
            <person name="Gallego J.R."/>
            <person name="Llorente I."/>
            <person name="Martins Dos Santos V.A."/>
            <person name="Jensen O.N."/>
            <person name="Pelaez A.I."/>
            <person name="Sanchez J."/>
            <person name="Ferrer M."/>
        </authorList>
    </citation>
    <scope>NUCLEOTIDE SEQUENCE</scope>
</reference>
<feature type="transmembrane region" description="Helical" evidence="5">
    <location>
        <begin position="470"/>
        <end position="491"/>
    </location>
</feature>
<feature type="non-terminal residue" evidence="7">
    <location>
        <position position="1"/>
    </location>
</feature>